<dbReference type="EMBL" id="MU827310">
    <property type="protein sequence ID" value="KAJ7360328.1"/>
    <property type="molecule type" value="Genomic_DNA"/>
</dbReference>
<evidence type="ECO:0000256" key="5">
    <source>
        <dbReference type="ARBA" id="ARBA00023136"/>
    </source>
</evidence>
<protein>
    <recommendedName>
        <fullName evidence="10">G-protein coupled receptors family 1 profile domain-containing protein</fullName>
    </recommendedName>
</protein>
<dbReference type="GO" id="GO:0016020">
    <property type="term" value="C:membrane"/>
    <property type="evidence" value="ECO:0007669"/>
    <property type="project" value="UniProtKB-SubCell"/>
</dbReference>
<dbReference type="Proteomes" id="UP001163046">
    <property type="component" value="Unassembled WGS sequence"/>
</dbReference>
<evidence type="ECO:0000256" key="4">
    <source>
        <dbReference type="ARBA" id="ARBA00023040"/>
    </source>
</evidence>
<organism evidence="11 12">
    <name type="scientific">Desmophyllum pertusum</name>
    <dbReference type="NCBI Taxonomy" id="174260"/>
    <lineage>
        <taxon>Eukaryota</taxon>
        <taxon>Metazoa</taxon>
        <taxon>Cnidaria</taxon>
        <taxon>Anthozoa</taxon>
        <taxon>Hexacorallia</taxon>
        <taxon>Scleractinia</taxon>
        <taxon>Caryophylliina</taxon>
        <taxon>Caryophylliidae</taxon>
        <taxon>Desmophyllum</taxon>
    </lineage>
</organism>
<dbReference type="OrthoDB" id="5974605at2759"/>
<keyword evidence="12" id="KW-1185">Reference proteome</keyword>
<dbReference type="Gene3D" id="1.20.1070.10">
    <property type="entry name" value="Rhodopsin 7-helix transmembrane proteins"/>
    <property type="match status" value="1"/>
</dbReference>
<dbReference type="PANTHER" id="PTHR24243">
    <property type="entry name" value="G-PROTEIN COUPLED RECEPTOR"/>
    <property type="match status" value="1"/>
</dbReference>
<dbReference type="InterPro" id="IPR017452">
    <property type="entry name" value="GPCR_Rhodpsn_7TM"/>
</dbReference>
<dbReference type="GO" id="GO:0004930">
    <property type="term" value="F:G protein-coupled receptor activity"/>
    <property type="evidence" value="ECO:0007669"/>
    <property type="project" value="UniProtKB-KW"/>
</dbReference>
<dbReference type="PRINTS" id="PR00237">
    <property type="entry name" value="GPCRRHODOPSN"/>
</dbReference>
<comment type="similarity">
    <text evidence="8">Belongs to the G-protein coupled receptor 1 family.</text>
</comment>
<feature type="transmembrane region" description="Helical" evidence="9">
    <location>
        <begin position="190"/>
        <end position="212"/>
    </location>
</feature>
<keyword evidence="3 9" id="KW-1133">Transmembrane helix</keyword>
<reference evidence="11" key="1">
    <citation type="submission" date="2023-01" db="EMBL/GenBank/DDBJ databases">
        <title>Genome assembly of the deep-sea coral Lophelia pertusa.</title>
        <authorList>
            <person name="Herrera S."/>
            <person name="Cordes E."/>
        </authorList>
    </citation>
    <scope>NUCLEOTIDE SEQUENCE</scope>
    <source>
        <strain evidence="11">USNM1676648</strain>
        <tissue evidence="11">Polyp</tissue>
    </source>
</reference>
<evidence type="ECO:0000256" key="1">
    <source>
        <dbReference type="ARBA" id="ARBA00004141"/>
    </source>
</evidence>
<keyword evidence="4 8" id="KW-0297">G-protein coupled receptor</keyword>
<evidence type="ECO:0000256" key="3">
    <source>
        <dbReference type="ARBA" id="ARBA00022989"/>
    </source>
</evidence>
<keyword evidence="7 8" id="KW-0807">Transducer</keyword>
<feature type="transmembrane region" description="Helical" evidence="9">
    <location>
        <begin position="33"/>
        <end position="55"/>
    </location>
</feature>
<name>A0A9W9YP11_9CNID</name>
<feature type="domain" description="G-protein coupled receptors family 1 profile" evidence="10">
    <location>
        <begin position="46"/>
        <end position="314"/>
    </location>
</feature>
<keyword evidence="2 8" id="KW-0812">Transmembrane</keyword>
<dbReference type="PROSITE" id="PS50262">
    <property type="entry name" value="G_PROTEIN_RECEP_F1_2"/>
    <property type="match status" value="1"/>
</dbReference>
<feature type="transmembrane region" description="Helical" evidence="9">
    <location>
        <begin position="295"/>
        <end position="317"/>
    </location>
</feature>
<evidence type="ECO:0000313" key="12">
    <source>
        <dbReference type="Proteomes" id="UP001163046"/>
    </source>
</evidence>
<gene>
    <name evidence="11" type="ORF">OS493_016960</name>
</gene>
<dbReference type="InterPro" id="IPR000276">
    <property type="entry name" value="GPCR_Rhodpsn"/>
</dbReference>
<feature type="transmembrane region" description="Helical" evidence="9">
    <location>
        <begin position="67"/>
        <end position="92"/>
    </location>
</feature>
<dbReference type="SUPFAM" id="SSF81321">
    <property type="entry name" value="Family A G protein-coupled receptor-like"/>
    <property type="match status" value="1"/>
</dbReference>
<comment type="subcellular location">
    <subcellularLocation>
        <location evidence="1">Membrane</location>
        <topology evidence="1">Multi-pass membrane protein</topology>
    </subcellularLocation>
</comment>
<feature type="transmembrane region" description="Helical" evidence="9">
    <location>
        <begin position="262"/>
        <end position="283"/>
    </location>
</feature>
<evidence type="ECO:0000256" key="8">
    <source>
        <dbReference type="RuleBase" id="RU000688"/>
    </source>
</evidence>
<feature type="transmembrane region" description="Helical" evidence="9">
    <location>
        <begin position="112"/>
        <end position="130"/>
    </location>
</feature>
<evidence type="ECO:0000256" key="2">
    <source>
        <dbReference type="ARBA" id="ARBA00022692"/>
    </source>
</evidence>
<keyword evidence="6 8" id="KW-0675">Receptor</keyword>
<evidence type="ECO:0000256" key="9">
    <source>
        <dbReference type="SAM" id="Phobius"/>
    </source>
</evidence>
<evidence type="ECO:0000256" key="7">
    <source>
        <dbReference type="ARBA" id="ARBA00023224"/>
    </source>
</evidence>
<dbReference type="Pfam" id="PF00001">
    <property type="entry name" value="7tm_1"/>
    <property type="match status" value="1"/>
</dbReference>
<dbReference type="CDD" id="cd00637">
    <property type="entry name" value="7tm_classA_rhodopsin-like"/>
    <property type="match status" value="1"/>
</dbReference>
<dbReference type="PROSITE" id="PS00237">
    <property type="entry name" value="G_PROTEIN_RECEP_F1_1"/>
    <property type="match status" value="1"/>
</dbReference>
<feature type="transmembrane region" description="Helical" evidence="9">
    <location>
        <begin position="150"/>
        <end position="170"/>
    </location>
</feature>
<evidence type="ECO:0000256" key="6">
    <source>
        <dbReference type="ARBA" id="ARBA00023170"/>
    </source>
</evidence>
<evidence type="ECO:0000313" key="11">
    <source>
        <dbReference type="EMBL" id="KAJ7360328.1"/>
    </source>
</evidence>
<dbReference type="AlphaFoldDB" id="A0A9W9YP11"/>
<evidence type="ECO:0000259" key="10">
    <source>
        <dbReference type="PROSITE" id="PS50262"/>
    </source>
</evidence>
<sequence length="368" mass="41960">MSNNSSLRTESLTTGDRDEVYLKLPIGFTIFELILQITIGLLGITGNVIVCATIIRRPKVLSAMSQYLLSLAFADLGVLLFILPLSVLNIQFSFEWVLGEVLCLYIIPCTEMFYSAAIWSITTIAVERYANIAWKKMRIGGRRSLKRSRLIIIAIWVMSFAMASIPVYIYKKYDSDSRRCWVSFSTSFRSGYLTIKAILQYFLPLSIIAFCYQRIGKRVSERSRLFQDETTSQSEVRESSSMVNANAILQQTKRTQRILKPLVILFALTMLPLNIFDLVTAYWDGFFYQSYVKLLMSAVAISIFTNSAADPLVYCIVSKEFRTEVKSLLPGCVRNRLKRRRELNSTLKTKRSIRTTESAILAQCESTL</sequence>
<proteinExistence type="inferred from homology"/>
<comment type="caution">
    <text evidence="11">The sequence shown here is derived from an EMBL/GenBank/DDBJ whole genome shotgun (WGS) entry which is preliminary data.</text>
</comment>
<keyword evidence="5 9" id="KW-0472">Membrane</keyword>
<dbReference type="PANTHER" id="PTHR24243:SF208">
    <property type="entry name" value="PYROKININ-1 RECEPTOR"/>
    <property type="match status" value="1"/>
</dbReference>
<accession>A0A9W9YP11</accession>